<evidence type="ECO:0008006" key="4">
    <source>
        <dbReference type="Google" id="ProtNLM"/>
    </source>
</evidence>
<feature type="transmembrane region" description="Helical" evidence="1">
    <location>
        <begin position="96"/>
        <end position="126"/>
    </location>
</feature>
<dbReference type="EMBL" id="FNBG01000041">
    <property type="protein sequence ID" value="SDG41299.1"/>
    <property type="molecule type" value="Genomic_DNA"/>
</dbReference>
<feature type="transmembrane region" description="Helical" evidence="1">
    <location>
        <begin position="166"/>
        <end position="184"/>
    </location>
</feature>
<feature type="transmembrane region" description="Helical" evidence="1">
    <location>
        <begin position="220"/>
        <end position="239"/>
    </location>
</feature>
<dbReference type="RefSeq" id="WP_091235924.1">
    <property type="nucleotide sequence ID" value="NZ_FNBG01000041.1"/>
</dbReference>
<accession>A0A1G7U2L7</accession>
<evidence type="ECO:0000313" key="3">
    <source>
        <dbReference type="Proteomes" id="UP000198972"/>
    </source>
</evidence>
<evidence type="ECO:0000256" key="1">
    <source>
        <dbReference type="SAM" id="Phobius"/>
    </source>
</evidence>
<dbReference type="STRING" id="670482.SAMN04488542_14115"/>
<feature type="transmembrane region" description="Helical" evidence="1">
    <location>
        <begin position="132"/>
        <end position="154"/>
    </location>
</feature>
<dbReference type="Proteomes" id="UP000198972">
    <property type="component" value="Unassembled WGS sequence"/>
</dbReference>
<sequence>MRTFFRILSSELLKISKSKVWLLIVVSPILSTLVGILAEPYEGIDPWRIVLGTMVFLHGMLFLPILAGLFPAFICRYEHTGGGWKQLLVLPVSRSAVYLAKFTIVAGLLAVCQLLFLAGMLIAGWIQGFTDPIPWGIVATCLFGGWFACLPLAALQLGISLSWSSFAAPLAVNVSLTIPNMLIINSKDIAPFYPWAQPVLAMMPLGEADFGAFNLPLESLMVTVLGSFLVFFAAGLIHFRCKEI</sequence>
<keyword evidence="1" id="KW-1133">Transmembrane helix</keyword>
<name>A0A1G7U2L7_9BACL</name>
<feature type="transmembrane region" description="Helical" evidence="1">
    <location>
        <begin position="20"/>
        <end position="38"/>
    </location>
</feature>
<protein>
    <recommendedName>
        <fullName evidence="4">ABC-2 type transport system permease protein</fullName>
    </recommendedName>
</protein>
<dbReference type="CDD" id="cd21809">
    <property type="entry name" value="ABC-2_lan_permease-like"/>
    <property type="match status" value="1"/>
</dbReference>
<organism evidence="2 3">
    <name type="scientific">Fontibacillus panacisegetis</name>
    <dbReference type="NCBI Taxonomy" id="670482"/>
    <lineage>
        <taxon>Bacteria</taxon>
        <taxon>Bacillati</taxon>
        <taxon>Bacillota</taxon>
        <taxon>Bacilli</taxon>
        <taxon>Bacillales</taxon>
        <taxon>Paenibacillaceae</taxon>
        <taxon>Fontibacillus</taxon>
    </lineage>
</organism>
<feature type="transmembrane region" description="Helical" evidence="1">
    <location>
        <begin position="50"/>
        <end position="75"/>
    </location>
</feature>
<keyword evidence="1" id="KW-0472">Membrane</keyword>
<evidence type="ECO:0000313" key="2">
    <source>
        <dbReference type="EMBL" id="SDG41299.1"/>
    </source>
</evidence>
<dbReference type="AlphaFoldDB" id="A0A1G7U2L7"/>
<keyword evidence="1" id="KW-0812">Transmembrane</keyword>
<gene>
    <name evidence="2" type="ORF">SAMN04488542_14115</name>
</gene>
<reference evidence="2 3" key="1">
    <citation type="submission" date="2016-10" db="EMBL/GenBank/DDBJ databases">
        <authorList>
            <person name="de Groot N.N."/>
        </authorList>
    </citation>
    <scope>NUCLEOTIDE SEQUENCE [LARGE SCALE GENOMIC DNA]</scope>
    <source>
        <strain evidence="2 3">DSM 28129</strain>
    </source>
</reference>
<keyword evidence="3" id="KW-1185">Reference proteome</keyword>
<proteinExistence type="predicted"/>
<dbReference type="Pfam" id="PF12730">
    <property type="entry name" value="ABC2_membrane_4"/>
    <property type="match status" value="1"/>
</dbReference>
<dbReference type="OrthoDB" id="9781996at2"/>